<dbReference type="EMBL" id="CAJGYO010000011">
    <property type="protein sequence ID" value="CAD6259534.1"/>
    <property type="molecule type" value="Genomic_DNA"/>
</dbReference>
<evidence type="ECO:0000256" key="1">
    <source>
        <dbReference type="SAM" id="MobiDB-lite"/>
    </source>
</evidence>
<dbReference type="PANTHER" id="PTHR46043">
    <property type="entry name" value="ARM REPEAT SUPERFAMILY PROTEIN"/>
    <property type="match status" value="1"/>
</dbReference>
<evidence type="ECO:0000313" key="3">
    <source>
        <dbReference type="Proteomes" id="UP000604825"/>
    </source>
</evidence>
<dbReference type="InterPro" id="IPR011989">
    <property type="entry name" value="ARM-like"/>
</dbReference>
<name>A0A811QU87_9POAL</name>
<dbReference type="InterPro" id="IPR016024">
    <property type="entry name" value="ARM-type_fold"/>
</dbReference>
<accession>A0A811QU87</accession>
<reference evidence="2" key="1">
    <citation type="submission" date="2020-10" db="EMBL/GenBank/DDBJ databases">
        <authorList>
            <person name="Han B."/>
            <person name="Lu T."/>
            <person name="Zhao Q."/>
            <person name="Huang X."/>
            <person name="Zhao Y."/>
        </authorList>
    </citation>
    <scope>NUCLEOTIDE SEQUENCE</scope>
</reference>
<protein>
    <submittedName>
        <fullName evidence="2">Uncharacterized protein</fullName>
    </submittedName>
</protein>
<organism evidence="2 3">
    <name type="scientific">Miscanthus lutarioriparius</name>
    <dbReference type="NCBI Taxonomy" id="422564"/>
    <lineage>
        <taxon>Eukaryota</taxon>
        <taxon>Viridiplantae</taxon>
        <taxon>Streptophyta</taxon>
        <taxon>Embryophyta</taxon>
        <taxon>Tracheophyta</taxon>
        <taxon>Spermatophyta</taxon>
        <taxon>Magnoliopsida</taxon>
        <taxon>Liliopsida</taxon>
        <taxon>Poales</taxon>
        <taxon>Poaceae</taxon>
        <taxon>PACMAD clade</taxon>
        <taxon>Panicoideae</taxon>
        <taxon>Andropogonodae</taxon>
        <taxon>Andropogoneae</taxon>
        <taxon>Saccharinae</taxon>
        <taxon>Miscanthus</taxon>
    </lineage>
</organism>
<dbReference type="PANTHER" id="PTHR46043:SF13">
    <property type="entry name" value="ARM REPEAT SUPERFAMILY PROTEIN"/>
    <property type="match status" value="1"/>
</dbReference>
<gene>
    <name evidence="2" type="ORF">NCGR_LOCUS42971</name>
</gene>
<feature type="region of interest" description="Disordered" evidence="1">
    <location>
        <begin position="155"/>
        <end position="200"/>
    </location>
</feature>
<sequence length="200" mass="19806">MGSTTSCAAALEELASTAPALPTPSAATAVSAVVALLDSAAGYGEDLREHAVTALAALASSDAARPSLAQEADAVVPHLCRALESGSGASATKHACTALLPLTASSRDACAAMAVRGGVAALLSTCADRTSAAQAAATGVLHNLATFPDLLPAFRDEGGTPRKRSTGHGRGNLTATSLEKGSPPRQAKGSPPRGQRTQLA</sequence>
<dbReference type="AlphaFoldDB" id="A0A811QU87"/>
<dbReference type="SUPFAM" id="SSF48371">
    <property type="entry name" value="ARM repeat"/>
    <property type="match status" value="1"/>
</dbReference>
<dbReference type="Proteomes" id="UP000604825">
    <property type="component" value="Unassembled WGS sequence"/>
</dbReference>
<dbReference type="Gene3D" id="1.25.10.10">
    <property type="entry name" value="Leucine-rich Repeat Variant"/>
    <property type="match status" value="1"/>
</dbReference>
<proteinExistence type="predicted"/>
<keyword evidence="3" id="KW-1185">Reference proteome</keyword>
<comment type="caution">
    <text evidence="2">The sequence shown here is derived from an EMBL/GenBank/DDBJ whole genome shotgun (WGS) entry which is preliminary data.</text>
</comment>
<evidence type="ECO:0000313" key="2">
    <source>
        <dbReference type="EMBL" id="CAD6259534.1"/>
    </source>
</evidence>